<evidence type="ECO:0000313" key="9">
    <source>
        <dbReference type="Proteomes" id="UP000799750"/>
    </source>
</evidence>
<dbReference type="PROSITE" id="PS50850">
    <property type="entry name" value="MFS"/>
    <property type="match status" value="1"/>
</dbReference>
<keyword evidence="2" id="KW-0813">Transport</keyword>
<dbReference type="SUPFAM" id="SSF103473">
    <property type="entry name" value="MFS general substrate transporter"/>
    <property type="match status" value="2"/>
</dbReference>
<evidence type="ECO:0000259" key="7">
    <source>
        <dbReference type="PROSITE" id="PS50850"/>
    </source>
</evidence>
<dbReference type="InterPro" id="IPR036259">
    <property type="entry name" value="MFS_trans_sf"/>
</dbReference>
<feature type="transmembrane region" description="Helical" evidence="6">
    <location>
        <begin position="153"/>
        <end position="172"/>
    </location>
</feature>
<keyword evidence="3 6" id="KW-0812">Transmembrane</keyword>
<sequence>MADTKEIVPAGTVSHHEIAPEAEKPQLSHEEELRGRDFTISEINLPKGYFRSASFLGSMFAIGLSFGCGVGGFALAAPILGFIDADIGPDPNLTWVAISYLLTNSVGLTLVGRLSDLFGRRWFFIGGNILATLGCIVSATAPNIPALIAGETLIGLGAASQLSYASVIGEIVPTEYRFLAQGYAFLWGIPFSGFAPVIGYSFVFQSSVGWRGVFYVLIALNVVSTLCWVLFYRPPTFNMKHGKGRKTQFVKDFDYIGTFVGVLGLILLLMGLSWGGSLHPWKSAHVISTIVVGFVLMVAFVLYETFGNLKEPLIPMRLFRNTGWVITILLWALGASVYYAMAILWPSMVATLYSSGHSSMWAGWTSCLSNCGILFGEYCGAWGKKKTNYQIMVVFFIGSALLASMATCNPDTPVRAMVLVFIAAAFIGYNEILNSTVATIVIDDQREIGTATGVAGSARSFISTICSTVYTVVLTNRLAETRPAKVPSALLAAGLPSTSIVAFFAAITAGTPAAWAAVPGLTPAIQAAGVRAYQDASSSAYSTVFLTTIAFSGIGVICSFFAPNVDHLLTKDVAVTLHERGTEMIVKDRATGGEEKV</sequence>
<protein>
    <submittedName>
        <fullName evidence="8">MFS general substrate transporter</fullName>
    </submittedName>
</protein>
<feature type="transmembrane region" description="Helical" evidence="6">
    <location>
        <begin position="318"/>
        <end position="341"/>
    </location>
</feature>
<feature type="transmembrane region" description="Helical" evidence="6">
    <location>
        <begin position="184"/>
        <end position="206"/>
    </location>
</feature>
<evidence type="ECO:0000256" key="4">
    <source>
        <dbReference type="ARBA" id="ARBA00022989"/>
    </source>
</evidence>
<organism evidence="8 9">
    <name type="scientific">Lophium mytilinum</name>
    <dbReference type="NCBI Taxonomy" id="390894"/>
    <lineage>
        <taxon>Eukaryota</taxon>
        <taxon>Fungi</taxon>
        <taxon>Dikarya</taxon>
        <taxon>Ascomycota</taxon>
        <taxon>Pezizomycotina</taxon>
        <taxon>Dothideomycetes</taxon>
        <taxon>Pleosporomycetidae</taxon>
        <taxon>Mytilinidiales</taxon>
        <taxon>Mytilinidiaceae</taxon>
        <taxon>Lophium</taxon>
    </lineage>
</organism>
<comment type="subcellular location">
    <subcellularLocation>
        <location evidence="1">Membrane</location>
        <topology evidence="1">Multi-pass membrane protein</topology>
    </subcellularLocation>
</comment>
<evidence type="ECO:0000256" key="6">
    <source>
        <dbReference type="SAM" id="Phobius"/>
    </source>
</evidence>
<proteinExistence type="predicted"/>
<feature type="transmembrane region" description="Helical" evidence="6">
    <location>
        <begin position="361"/>
        <end position="382"/>
    </location>
</feature>
<dbReference type="GO" id="GO:0005886">
    <property type="term" value="C:plasma membrane"/>
    <property type="evidence" value="ECO:0007669"/>
    <property type="project" value="TreeGrafter"/>
</dbReference>
<name>A0A6A6RFG3_9PEZI</name>
<feature type="transmembrane region" description="Helical" evidence="6">
    <location>
        <begin position="486"/>
        <end position="507"/>
    </location>
</feature>
<evidence type="ECO:0000313" key="8">
    <source>
        <dbReference type="EMBL" id="KAF2502483.1"/>
    </source>
</evidence>
<evidence type="ECO:0000256" key="2">
    <source>
        <dbReference type="ARBA" id="ARBA00022448"/>
    </source>
</evidence>
<feature type="transmembrane region" description="Helical" evidence="6">
    <location>
        <begin position="93"/>
        <end position="111"/>
    </location>
</feature>
<dbReference type="CDD" id="cd06179">
    <property type="entry name" value="MFS_TRI12_like"/>
    <property type="match status" value="1"/>
</dbReference>
<keyword evidence="5 6" id="KW-0472">Membrane</keyword>
<dbReference type="EMBL" id="MU004181">
    <property type="protein sequence ID" value="KAF2502483.1"/>
    <property type="molecule type" value="Genomic_DNA"/>
</dbReference>
<feature type="transmembrane region" description="Helical" evidence="6">
    <location>
        <begin position="212"/>
        <end position="232"/>
    </location>
</feature>
<dbReference type="OrthoDB" id="4161376at2759"/>
<accession>A0A6A6RFG3</accession>
<feature type="transmembrane region" description="Helical" evidence="6">
    <location>
        <begin position="55"/>
        <end position="81"/>
    </location>
</feature>
<dbReference type="PROSITE" id="PS00216">
    <property type="entry name" value="SUGAR_TRANSPORT_1"/>
    <property type="match status" value="1"/>
</dbReference>
<dbReference type="InterPro" id="IPR010573">
    <property type="entry name" value="MFS_Str1/Tri12-like"/>
</dbReference>
<evidence type="ECO:0000256" key="5">
    <source>
        <dbReference type="ARBA" id="ARBA00023136"/>
    </source>
</evidence>
<dbReference type="InterPro" id="IPR053791">
    <property type="entry name" value="MFS_Tri12-like"/>
</dbReference>
<dbReference type="Proteomes" id="UP000799750">
    <property type="component" value="Unassembled WGS sequence"/>
</dbReference>
<keyword evidence="4 6" id="KW-1133">Transmembrane helix</keyword>
<dbReference type="Gene3D" id="1.20.1250.20">
    <property type="entry name" value="MFS general substrate transporter like domains"/>
    <property type="match status" value="2"/>
</dbReference>
<feature type="transmembrane region" description="Helical" evidence="6">
    <location>
        <begin position="253"/>
        <end position="274"/>
    </location>
</feature>
<keyword evidence="9" id="KW-1185">Reference proteome</keyword>
<feature type="transmembrane region" description="Helical" evidence="6">
    <location>
        <begin position="412"/>
        <end position="429"/>
    </location>
</feature>
<feature type="domain" description="Major facilitator superfamily (MFS) profile" evidence="7">
    <location>
        <begin position="55"/>
        <end position="511"/>
    </location>
</feature>
<dbReference type="InterPro" id="IPR005829">
    <property type="entry name" value="Sugar_transporter_CS"/>
</dbReference>
<feature type="transmembrane region" description="Helical" evidence="6">
    <location>
        <begin position="286"/>
        <end position="306"/>
    </location>
</feature>
<reference evidence="8" key="1">
    <citation type="journal article" date="2020" name="Stud. Mycol.">
        <title>101 Dothideomycetes genomes: a test case for predicting lifestyles and emergence of pathogens.</title>
        <authorList>
            <person name="Haridas S."/>
            <person name="Albert R."/>
            <person name="Binder M."/>
            <person name="Bloem J."/>
            <person name="Labutti K."/>
            <person name="Salamov A."/>
            <person name="Andreopoulos B."/>
            <person name="Baker S."/>
            <person name="Barry K."/>
            <person name="Bills G."/>
            <person name="Bluhm B."/>
            <person name="Cannon C."/>
            <person name="Castanera R."/>
            <person name="Culley D."/>
            <person name="Daum C."/>
            <person name="Ezra D."/>
            <person name="Gonzalez J."/>
            <person name="Henrissat B."/>
            <person name="Kuo A."/>
            <person name="Liang C."/>
            <person name="Lipzen A."/>
            <person name="Lutzoni F."/>
            <person name="Magnuson J."/>
            <person name="Mondo S."/>
            <person name="Nolan M."/>
            <person name="Ohm R."/>
            <person name="Pangilinan J."/>
            <person name="Park H.-J."/>
            <person name="Ramirez L."/>
            <person name="Alfaro M."/>
            <person name="Sun H."/>
            <person name="Tritt A."/>
            <person name="Yoshinaga Y."/>
            <person name="Zwiers L.-H."/>
            <person name="Turgeon B."/>
            <person name="Goodwin S."/>
            <person name="Spatafora J."/>
            <person name="Crous P."/>
            <person name="Grigoriev I."/>
        </authorList>
    </citation>
    <scope>NUCLEOTIDE SEQUENCE</scope>
    <source>
        <strain evidence="8">CBS 269.34</strain>
    </source>
</reference>
<dbReference type="AlphaFoldDB" id="A0A6A6RFG3"/>
<dbReference type="PANTHER" id="PTHR23501">
    <property type="entry name" value="MAJOR FACILITATOR SUPERFAMILY"/>
    <property type="match status" value="1"/>
</dbReference>
<feature type="transmembrane region" description="Helical" evidence="6">
    <location>
        <begin position="123"/>
        <end position="141"/>
    </location>
</feature>
<dbReference type="InterPro" id="IPR020846">
    <property type="entry name" value="MFS_dom"/>
</dbReference>
<feature type="transmembrane region" description="Helical" evidence="6">
    <location>
        <begin position="389"/>
        <end position="406"/>
    </location>
</feature>
<gene>
    <name evidence="8" type="ORF">BU16DRAFT_10060</name>
</gene>
<evidence type="ECO:0000256" key="1">
    <source>
        <dbReference type="ARBA" id="ARBA00004141"/>
    </source>
</evidence>
<dbReference type="PANTHER" id="PTHR23501:SF109">
    <property type="entry name" value="MAJOR FACILITATOR SUPERFAMILY (MFS) PROFILE DOMAIN-CONTAINING PROTEIN-RELATED"/>
    <property type="match status" value="1"/>
</dbReference>
<evidence type="ECO:0000256" key="3">
    <source>
        <dbReference type="ARBA" id="ARBA00022692"/>
    </source>
</evidence>
<dbReference type="GO" id="GO:0022857">
    <property type="term" value="F:transmembrane transporter activity"/>
    <property type="evidence" value="ECO:0007669"/>
    <property type="project" value="InterPro"/>
</dbReference>
<dbReference type="Pfam" id="PF06609">
    <property type="entry name" value="TRI12"/>
    <property type="match status" value="1"/>
</dbReference>
<feature type="transmembrane region" description="Helical" evidence="6">
    <location>
        <begin position="540"/>
        <end position="562"/>
    </location>
</feature>